<dbReference type="Proteomes" id="UP000061546">
    <property type="component" value="Chromosome"/>
</dbReference>
<dbReference type="OrthoDB" id="9791628at2"/>
<evidence type="ECO:0000259" key="4">
    <source>
        <dbReference type="PROSITE" id="PS51770"/>
    </source>
</evidence>
<evidence type="ECO:0000313" key="6">
    <source>
        <dbReference type="Proteomes" id="UP000061546"/>
    </source>
</evidence>
<keyword evidence="2 3" id="KW-0378">Hydrolase</keyword>
<dbReference type="STRING" id="1074467.JP39_08870"/>
<feature type="domain" description="HotDog ACOT-type" evidence="4">
    <location>
        <begin position="7"/>
        <end position="119"/>
    </location>
</feature>
<dbReference type="InterPro" id="IPR033120">
    <property type="entry name" value="HOTDOG_ACOT"/>
</dbReference>
<dbReference type="InterPro" id="IPR006683">
    <property type="entry name" value="Thioestr_dom"/>
</dbReference>
<sequence>METIKCSQTLSISNHRVFSSDLNEHNTVFGGRTLMTIDDNSSIAASRVARIETVTASIDQVNFILPFGLQDSMCTESYVSGVGSRSIEVFTKIIGEHLKTGKRFLGLTCFSTFVVTDKSVVLPGIVPDNDEAEYVCSGYHERQAERLAKLMKQEKFNQNISLKFPWQD</sequence>
<dbReference type="GO" id="GO:0006637">
    <property type="term" value="P:acyl-CoA metabolic process"/>
    <property type="evidence" value="ECO:0007669"/>
    <property type="project" value="TreeGrafter"/>
</dbReference>
<comment type="similarity">
    <text evidence="1">Belongs to the acyl coenzyme A hydrolase family.</text>
</comment>
<name>A0A0K2LE36_9LACO</name>
<proteinExistence type="inferred from homology"/>
<dbReference type="SUPFAM" id="SSF54637">
    <property type="entry name" value="Thioesterase/thiol ester dehydrase-isomerase"/>
    <property type="match status" value="1"/>
</dbReference>
<accession>A0A0K2LE36</accession>
<evidence type="ECO:0000256" key="3">
    <source>
        <dbReference type="PROSITE-ProRule" id="PRU01106"/>
    </source>
</evidence>
<organism evidence="5 6">
    <name type="scientific">Companilactobacillus heilongjiangensis</name>
    <dbReference type="NCBI Taxonomy" id="1074467"/>
    <lineage>
        <taxon>Bacteria</taxon>
        <taxon>Bacillati</taxon>
        <taxon>Bacillota</taxon>
        <taxon>Bacilli</taxon>
        <taxon>Lactobacillales</taxon>
        <taxon>Lactobacillaceae</taxon>
        <taxon>Companilactobacillus</taxon>
    </lineage>
</organism>
<dbReference type="GO" id="GO:0009062">
    <property type="term" value="P:fatty acid catabolic process"/>
    <property type="evidence" value="ECO:0007669"/>
    <property type="project" value="TreeGrafter"/>
</dbReference>
<keyword evidence="6" id="KW-1185">Reference proteome</keyword>
<dbReference type="Pfam" id="PF03061">
    <property type="entry name" value="4HBT"/>
    <property type="match status" value="1"/>
</dbReference>
<protein>
    <submittedName>
        <fullName evidence="5">Acyl-CoA thioester hydrolase</fullName>
    </submittedName>
</protein>
<dbReference type="CDD" id="cd03442">
    <property type="entry name" value="BFIT_BACH"/>
    <property type="match status" value="1"/>
</dbReference>
<dbReference type="InterPro" id="IPR040170">
    <property type="entry name" value="Cytosol_ACT"/>
</dbReference>
<dbReference type="InterPro" id="IPR029069">
    <property type="entry name" value="HotDog_dom_sf"/>
</dbReference>
<dbReference type="PROSITE" id="PS51770">
    <property type="entry name" value="HOTDOG_ACOT"/>
    <property type="match status" value="1"/>
</dbReference>
<dbReference type="EMBL" id="CP012559">
    <property type="protein sequence ID" value="ALB29458.1"/>
    <property type="molecule type" value="Genomic_DNA"/>
</dbReference>
<dbReference type="RefSeq" id="WP_041500607.1">
    <property type="nucleotide sequence ID" value="NZ_BJDV01000010.1"/>
</dbReference>
<dbReference type="PANTHER" id="PTHR11049">
    <property type="entry name" value="ACYL COENZYME A THIOESTER HYDROLASE"/>
    <property type="match status" value="1"/>
</dbReference>
<evidence type="ECO:0000256" key="1">
    <source>
        <dbReference type="ARBA" id="ARBA00010458"/>
    </source>
</evidence>
<evidence type="ECO:0000313" key="5">
    <source>
        <dbReference type="EMBL" id="ALB29458.1"/>
    </source>
</evidence>
<dbReference type="AlphaFoldDB" id="A0A0K2LE36"/>
<dbReference type="GO" id="GO:0052816">
    <property type="term" value="F:long-chain fatty acyl-CoA hydrolase activity"/>
    <property type="evidence" value="ECO:0007669"/>
    <property type="project" value="TreeGrafter"/>
</dbReference>
<dbReference type="Gene3D" id="3.10.129.10">
    <property type="entry name" value="Hotdog Thioesterase"/>
    <property type="match status" value="1"/>
</dbReference>
<dbReference type="KEGG" id="lhi:JP39_08870"/>
<evidence type="ECO:0000256" key="2">
    <source>
        <dbReference type="ARBA" id="ARBA00022801"/>
    </source>
</evidence>
<dbReference type="GO" id="GO:0005829">
    <property type="term" value="C:cytosol"/>
    <property type="evidence" value="ECO:0007669"/>
    <property type="project" value="TreeGrafter"/>
</dbReference>
<dbReference type="PANTHER" id="PTHR11049:SF24">
    <property type="entry name" value="CYTOSOLIC ACYL COENZYME A THIOESTER HYDROLASE"/>
    <property type="match status" value="1"/>
</dbReference>
<gene>
    <name evidence="5" type="ORF">JP39_08870</name>
</gene>
<reference evidence="5 6" key="1">
    <citation type="submission" date="2015-08" db="EMBL/GenBank/DDBJ databases">
        <title>Genomic sequence of Lactobacillus heilongjiangensis DSM 28069, isolated from Chinese traditional pickle.</title>
        <authorList>
            <person name="Jiang X."/>
            <person name="Zheng B."/>
            <person name="Cheng H."/>
        </authorList>
    </citation>
    <scope>NUCLEOTIDE SEQUENCE [LARGE SCALE GENOMIC DNA]</scope>
    <source>
        <strain evidence="5 6">DSM 28069</strain>
    </source>
</reference>